<evidence type="ECO:0000313" key="2">
    <source>
        <dbReference type="Proteomes" id="UP001375228"/>
    </source>
</evidence>
<protein>
    <recommendedName>
        <fullName evidence="3">HIT domain-containing protein</fullName>
    </recommendedName>
</protein>
<gene>
    <name evidence="1" type="ORF">V9385_17500</name>
</gene>
<accession>A0ABZ2J8D5</accession>
<dbReference type="SUPFAM" id="SSF54197">
    <property type="entry name" value="HIT-like"/>
    <property type="match status" value="1"/>
</dbReference>
<dbReference type="Gene3D" id="3.30.428.10">
    <property type="entry name" value="HIT-like"/>
    <property type="match status" value="1"/>
</dbReference>
<evidence type="ECO:0000313" key="1">
    <source>
        <dbReference type="EMBL" id="WWY19449.1"/>
    </source>
</evidence>
<dbReference type="InterPro" id="IPR036265">
    <property type="entry name" value="HIT-like_sf"/>
</dbReference>
<proteinExistence type="predicted"/>
<sequence>MNRFQTHSGLNVECRFCGFLSGSKHMPKASIVDTPWLAIGDYAAFVSIGALVPGWTLIVPKAHGINLTRDYQSTAFWRFAGQVSSILAVKYGRFSVFEHGAYSAASATSCGTAHAHLHLVPLSFNLIEEAKKFAPEMKWEECLATEIADISNGREYLFVADDFEGAKTRGHISFLRTEVSQFFRRVIATKLGKPAEYDYKANAHLEVSQQSYVELRECVSQDNDVAQSA</sequence>
<organism evidence="1 2">
    <name type="scientific">Pseudomonas juntendi</name>
    <dbReference type="NCBI Taxonomy" id="2666183"/>
    <lineage>
        <taxon>Bacteria</taxon>
        <taxon>Pseudomonadati</taxon>
        <taxon>Pseudomonadota</taxon>
        <taxon>Gammaproteobacteria</taxon>
        <taxon>Pseudomonadales</taxon>
        <taxon>Pseudomonadaceae</taxon>
        <taxon>Pseudomonas</taxon>
    </lineage>
</organism>
<reference evidence="1 2" key="1">
    <citation type="submission" date="2024-03" db="EMBL/GenBank/DDBJ databases">
        <title>Pseudomonas juntendi.</title>
        <authorList>
            <person name="Liu Y."/>
        </authorList>
    </citation>
    <scope>NUCLEOTIDE SEQUENCE [LARGE SCALE GENOMIC DNA]</scope>
    <source>
        <strain evidence="1 2">L4046hy</strain>
    </source>
</reference>
<evidence type="ECO:0008006" key="3">
    <source>
        <dbReference type="Google" id="ProtNLM"/>
    </source>
</evidence>
<name>A0ABZ2J8D5_9PSED</name>
<dbReference type="Proteomes" id="UP001375228">
    <property type="component" value="Chromosome"/>
</dbReference>
<keyword evidence="2" id="KW-1185">Reference proteome</keyword>
<dbReference type="RefSeq" id="WP_256804689.1">
    <property type="nucleotide sequence ID" value="NZ_CP146690.1"/>
</dbReference>
<dbReference type="EMBL" id="CP146691">
    <property type="protein sequence ID" value="WWY19449.1"/>
    <property type="molecule type" value="Genomic_DNA"/>
</dbReference>